<gene>
    <name evidence="1" type="ORF">Lull_049</name>
</gene>
<dbReference type="SUPFAM" id="SSF52266">
    <property type="entry name" value="SGNH hydrolase"/>
    <property type="match status" value="1"/>
</dbReference>
<organism evidence="1 2">
    <name type="scientific">Caulobacter phage Lullwater</name>
    <dbReference type="NCBI Taxonomy" id="2024607"/>
    <lineage>
        <taxon>Viruses</taxon>
        <taxon>Duplodnaviria</taxon>
        <taxon>Heunggongvirae</taxon>
        <taxon>Uroviricota</taxon>
        <taxon>Caudoviricetes</taxon>
        <taxon>Autographivirales</taxon>
        <taxon>Autonotataviridae</taxon>
        <taxon>Lullwatervirus</taxon>
        <taxon>Lullwatervirus lullwater</taxon>
    </lineage>
</organism>
<evidence type="ECO:0000313" key="1">
    <source>
        <dbReference type="EMBL" id="ATI16356.1"/>
    </source>
</evidence>
<dbReference type="InterPro" id="IPR036514">
    <property type="entry name" value="SGNH_hydro_sf"/>
</dbReference>
<accession>A0A291LBB6</accession>
<dbReference type="Gene3D" id="3.40.50.1110">
    <property type="entry name" value="SGNH hydrolase"/>
    <property type="match status" value="1"/>
</dbReference>
<keyword evidence="2" id="KW-1185">Reference proteome</keyword>
<evidence type="ECO:0000313" key="2">
    <source>
        <dbReference type="Proteomes" id="UP000229812"/>
    </source>
</evidence>
<dbReference type="EMBL" id="MF621978">
    <property type="protein sequence ID" value="ATI16356.1"/>
    <property type="molecule type" value="Genomic_DNA"/>
</dbReference>
<proteinExistence type="predicted"/>
<dbReference type="CDD" id="cd00229">
    <property type="entry name" value="SGNH_hydrolase"/>
    <property type="match status" value="1"/>
</dbReference>
<dbReference type="Proteomes" id="UP000229812">
    <property type="component" value="Segment"/>
</dbReference>
<name>A0A291LBB6_9CAUD</name>
<reference evidence="2" key="1">
    <citation type="submission" date="2017-08" db="EMBL/GenBank/DDBJ databases">
        <title>A subgroup of T7-like phages that infect Caulobacter.</title>
        <authorList>
            <person name="Nguyen D."/>
            <person name="Ely B."/>
        </authorList>
    </citation>
    <scope>NUCLEOTIDE SEQUENCE [LARGE SCALE GENOMIC DNA]</scope>
</reference>
<protein>
    <submittedName>
        <fullName evidence="1">Uncharacterized protein</fullName>
    </submittedName>
</protein>
<sequence>MPEAYNSAQQATIAAGLAAAGLALSAGTIGTLGDSITAAHETSSFTVFANSGAQSNQRTSNSLLLALDAQLGGGFVQAKANAAVGGTGWDETYTTQLRNFMSVSPRPKYCFMVGPGTNNFYSNSGVGPKTSAYCQPLATRVFDALIAMGVTPIVLTVPPRDSVVSSANFPSQTWTLAKLAEHLAFNAWLKATQPTRWPSMILIDLWADMVDPTDTTNYNPKAGTTDDGLHLSPVYVWDFVKRILKPRIASLFPSRKFSLFGESDQDTVNAWTGSDQILDYPTLIGSGGSQSASAPNSITGTVALGNTLTATNGSGGATAVTASMVDAQSVITATVAQALGCPPPAGNAQKLVITATAAGDQVQLSAAPTSTRLVAGDTYFGACYVYLESAQKLRRLELNAQVVWAAGSVSASSGTPHNTTNYIDLSPIVAGGGVLIPLVTPPITIPAGITITSLAWRLFLSFDGPGAATAYVFQPALRKRTPFS</sequence>